<reference evidence="1 2" key="1">
    <citation type="journal article" date="2009" name="Stand. Genomic Sci.">
        <title>Complete genome sequence of Streptobacillus moniliformis type strain (9901T).</title>
        <authorList>
            <person name="Nolan M."/>
            <person name="Gronow S."/>
            <person name="Lapidus A."/>
            <person name="Ivanova N."/>
            <person name="Copeland A."/>
            <person name="Lucas S."/>
            <person name="Del Rio T.G."/>
            <person name="Chen F."/>
            <person name="Tice H."/>
            <person name="Pitluck S."/>
            <person name="Cheng J.F."/>
            <person name="Sims D."/>
            <person name="Meincke L."/>
            <person name="Bruce D."/>
            <person name="Goodwin L."/>
            <person name="Brettin T."/>
            <person name="Han C."/>
            <person name="Detter J.C."/>
            <person name="Ovchinikova G."/>
            <person name="Pati A."/>
            <person name="Mavromatis K."/>
            <person name="Mikhailova N."/>
            <person name="Chen A."/>
            <person name="Palaniappan K."/>
            <person name="Land M."/>
            <person name="Hauser L."/>
            <person name="Chang Y.J."/>
            <person name="Jeffries C.D."/>
            <person name="Rohde M."/>
            <person name="Sproer C."/>
            <person name="Goker M."/>
            <person name="Bristow J."/>
            <person name="Eisen J.A."/>
            <person name="Markowitz V."/>
            <person name="Hugenholtz P."/>
            <person name="Kyrpides N.C."/>
            <person name="Klenk H.P."/>
            <person name="Chain P."/>
        </authorList>
    </citation>
    <scope>NUCLEOTIDE SEQUENCE [LARGE SCALE GENOMIC DNA]</scope>
    <source>
        <strain evidence="2">ATCC 14647 / DSM 12112 / NCTC 10651 / 9901</strain>
    </source>
</reference>
<organism evidence="1 2">
    <name type="scientific">Streptobacillus moniliformis (strain ATCC 14647 / DSM 12112 / NCTC 10651 / 9901)</name>
    <dbReference type="NCBI Taxonomy" id="519441"/>
    <lineage>
        <taxon>Bacteria</taxon>
        <taxon>Fusobacteriati</taxon>
        <taxon>Fusobacteriota</taxon>
        <taxon>Fusobacteriia</taxon>
        <taxon>Fusobacteriales</taxon>
        <taxon>Leptotrichiaceae</taxon>
        <taxon>Streptobacillus</taxon>
    </lineage>
</organism>
<accession>D1AUU1</accession>
<protein>
    <submittedName>
        <fullName evidence="1">Uncharacterized protein</fullName>
    </submittedName>
</protein>
<gene>
    <name evidence="1" type="ordered locus">Smon_1036</name>
</gene>
<dbReference type="STRING" id="519441.Smon_1036"/>
<dbReference type="GeneID" id="29673728"/>
<dbReference type="EMBL" id="CP001779">
    <property type="protein sequence ID" value="ACZ01501.1"/>
    <property type="molecule type" value="Genomic_DNA"/>
</dbReference>
<dbReference type="RefSeq" id="WP_012859049.1">
    <property type="nucleotide sequence ID" value="NC_013515.1"/>
</dbReference>
<keyword evidence="2" id="KW-1185">Reference proteome</keyword>
<dbReference type="AlphaFoldDB" id="D1AUU1"/>
<dbReference type="OrthoDB" id="81054at2"/>
<name>D1AUU1_STRM9</name>
<evidence type="ECO:0000313" key="1">
    <source>
        <dbReference type="EMBL" id="ACZ01501.1"/>
    </source>
</evidence>
<sequence>MYTIGDEFEFDVNDSLEYFICIGEFAYSGIEYLICENEYGIKKVFFYDDEELILVEDEDEEENVLDNFQEESYKNEKEFTWYEENDYNDFEPPFNDENVLEDNYIEEDMELLNDYSDEEDINTFLDDLFDDED</sequence>
<proteinExistence type="predicted"/>
<dbReference type="Proteomes" id="UP000002072">
    <property type="component" value="Chromosome"/>
</dbReference>
<dbReference type="KEGG" id="smf:Smon_1036"/>
<evidence type="ECO:0000313" key="2">
    <source>
        <dbReference type="Proteomes" id="UP000002072"/>
    </source>
</evidence>
<dbReference type="HOGENOM" id="CLU_1936653_0_0_0"/>
<dbReference type="eggNOG" id="ENOG5033MS2">
    <property type="taxonomic scope" value="Bacteria"/>
</dbReference>